<dbReference type="Proteomes" id="UP001165083">
    <property type="component" value="Unassembled WGS sequence"/>
</dbReference>
<accession>A0A9W7CJT3</accession>
<keyword evidence="2" id="KW-1185">Reference proteome</keyword>
<sequence>MESGVLATASGVLHCCLETFIIWRVSLGQHPAPYRTCVLPVQQLVLVPDAGYNDDTSGEDAIIALLEASRGRVTEEEGAFMDGFPRTFRKWEDFFEALRKHTKTTCQLLAKRLTALNYETKS</sequence>
<reference evidence="1" key="1">
    <citation type="submission" date="2023-04" db="EMBL/GenBank/DDBJ databases">
        <title>Phytophthora lilii NBRC 32176.</title>
        <authorList>
            <person name="Ichikawa N."/>
            <person name="Sato H."/>
            <person name="Tonouchi N."/>
        </authorList>
    </citation>
    <scope>NUCLEOTIDE SEQUENCE</scope>
    <source>
        <strain evidence="1">NBRC 32176</strain>
    </source>
</reference>
<name>A0A9W7CJT3_9STRA</name>
<organism evidence="1 2">
    <name type="scientific">Phytophthora lilii</name>
    <dbReference type="NCBI Taxonomy" id="2077276"/>
    <lineage>
        <taxon>Eukaryota</taxon>
        <taxon>Sar</taxon>
        <taxon>Stramenopiles</taxon>
        <taxon>Oomycota</taxon>
        <taxon>Peronosporomycetes</taxon>
        <taxon>Peronosporales</taxon>
        <taxon>Peronosporaceae</taxon>
        <taxon>Phytophthora</taxon>
    </lineage>
</organism>
<dbReference type="OrthoDB" id="144935at2759"/>
<evidence type="ECO:0000313" key="1">
    <source>
        <dbReference type="EMBL" id="GMF32524.1"/>
    </source>
</evidence>
<dbReference type="AlphaFoldDB" id="A0A9W7CJT3"/>
<comment type="caution">
    <text evidence="1">The sequence shown here is derived from an EMBL/GenBank/DDBJ whole genome shotgun (WGS) entry which is preliminary data.</text>
</comment>
<dbReference type="EMBL" id="BSXW01000993">
    <property type="protein sequence ID" value="GMF32524.1"/>
    <property type="molecule type" value="Genomic_DNA"/>
</dbReference>
<protein>
    <submittedName>
        <fullName evidence="1">Unnamed protein product</fullName>
    </submittedName>
</protein>
<proteinExistence type="predicted"/>
<gene>
    <name evidence="1" type="ORF">Plil01_001390300</name>
</gene>
<evidence type="ECO:0000313" key="2">
    <source>
        <dbReference type="Proteomes" id="UP001165083"/>
    </source>
</evidence>